<dbReference type="AlphaFoldDB" id="A0A1N6WIR2"/>
<dbReference type="PANTHER" id="PTHR38442:SF1">
    <property type="entry name" value="INNER MEMBRANE PROTEIN"/>
    <property type="match status" value="1"/>
</dbReference>
<keyword evidence="1" id="KW-0472">Membrane</keyword>
<dbReference type="RefSeq" id="WP_076587872.1">
    <property type="nucleotide sequence ID" value="NZ_FTLW01000004.1"/>
</dbReference>
<sequence>MSLPDRTRRLDRMKAIALGCLLGAIALLVLSHVMGRQGIWGWVGAFAEAATIGALADWFAVVALFRHPLGLPIPHTAIIPRNKLRIADALADFLVDNFLAREQLLQRLDAWNPARQLGEFLGEPERLNGLSKQLQGWAAESLKSLDSPLIEREVLGLVHRQLLAWDAAGTAARLTRALTAGQHHQRLLNAGLSQIAGWLDKPEVRGFITEKMVAMARREFPKLTWLTDKLDYTDALGEALSTKLANAIVDEVQLVLSDADHPLRHRYAAEAERLLVKLEEDPDFQAKVDGWKREFVDSQLVQEYARDLWQRLRQWLHDDLAGDDSRTFTHFRAYAERLGRRLREDPVWQEAANAQMRIAAEHLADQIRMVAPAYIRQTVESWDTTEMVDEIERAVGRDLQFIRLNGTLIGGLAGLILYGLFHLPWSQWFG</sequence>
<evidence type="ECO:0000256" key="1">
    <source>
        <dbReference type="SAM" id="Phobius"/>
    </source>
</evidence>
<dbReference type="OrthoDB" id="9769590at2"/>
<keyword evidence="1" id="KW-0812">Transmembrane</keyword>
<feature type="transmembrane region" description="Helical" evidence="1">
    <location>
        <begin position="45"/>
        <end position="65"/>
    </location>
</feature>
<dbReference type="Proteomes" id="UP000241788">
    <property type="component" value="Unassembled WGS sequence"/>
</dbReference>
<protein>
    <submittedName>
        <fullName evidence="2">Uncharacterized membrane-anchored protein YjiN, DUF445 family</fullName>
    </submittedName>
</protein>
<dbReference type="InterPro" id="IPR007383">
    <property type="entry name" value="DUF445"/>
</dbReference>
<reference evidence="3" key="1">
    <citation type="submission" date="2017-01" db="EMBL/GenBank/DDBJ databases">
        <authorList>
            <person name="Varghese N."/>
            <person name="Submissions S."/>
        </authorList>
    </citation>
    <scope>NUCLEOTIDE SEQUENCE [LARGE SCALE GENOMIC DNA]</scope>
    <source>
        <strain evidence="3">UM1</strain>
    </source>
</reference>
<dbReference type="Pfam" id="PF04286">
    <property type="entry name" value="DUF445"/>
    <property type="match status" value="1"/>
</dbReference>
<feature type="transmembrane region" description="Helical" evidence="1">
    <location>
        <begin position="401"/>
        <end position="421"/>
    </location>
</feature>
<evidence type="ECO:0000313" key="3">
    <source>
        <dbReference type="Proteomes" id="UP000241788"/>
    </source>
</evidence>
<dbReference type="STRING" id="1604334.SAMN05421546_2075"/>
<keyword evidence="3" id="KW-1185">Reference proteome</keyword>
<proteinExistence type="predicted"/>
<keyword evidence="1" id="KW-1133">Transmembrane helix</keyword>
<evidence type="ECO:0000313" key="2">
    <source>
        <dbReference type="EMBL" id="SIQ90057.1"/>
    </source>
</evidence>
<dbReference type="EMBL" id="FTLW01000004">
    <property type="protein sequence ID" value="SIQ90057.1"/>
    <property type="molecule type" value="Genomic_DNA"/>
</dbReference>
<organism evidence="2 3">
    <name type="scientific">Solilutibacter tolerans</name>
    <dbReference type="NCBI Taxonomy" id="1604334"/>
    <lineage>
        <taxon>Bacteria</taxon>
        <taxon>Pseudomonadati</taxon>
        <taxon>Pseudomonadota</taxon>
        <taxon>Gammaproteobacteria</taxon>
        <taxon>Lysobacterales</taxon>
        <taxon>Lysobacteraceae</taxon>
        <taxon>Solilutibacter</taxon>
    </lineage>
</organism>
<name>A0A1N6WIR2_9GAMM</name>
<dbReference type="PANTHER" id="PTHR38442">
    <property type="entry name" value="INNER MEMBRANE PROTEIN-RELATED"/>
    <property type="match status" value="1"/>
</dbReference>
<accession>A0A1N6WIR2</accession>
<dbReference type="GO" id="GO:0005886">
    <property type="term" value="C:plasma membrane"/>
    <property type="evidence" value="ECO:0007669"/>
    <property type="project" value="TreeGrafter"/>
</dbReference>
<gene>
    <name evidence="2" type="ORF">SAMN05421546_2075</name>
</gene>